<protein>
    <submittedName>
        <fullName evidence="1">Uncharacterized protein</fullName>
    </submittedName>
</protein>
<dbReference type="PROSITE" id="PS51257">
    <property type="entry name" value="PROKAR_LIPOPROTEIN"/>
    <property type="match status" value="1"/>
</dbReference>
<dbReference type="AlphaFoldDB" id="A0A1D1V4K8"/>
<evidence type="ECO:0000313" key="1">
    <source>
        <dbReference type="EMBL" id="GAU93418.1"/>
    </source>
</evidence>
<name>A0A1D1V4K8_RAMVA</name>
<sequence length="100" mass="11581">MAKMPPLASLGRSYETTESFLILGWVNHPSIAACVDCRRIERNLYPLQIPRAQFSRNLSCTTVYGEDIKGYTWESTQLLLSGTSGRTSRWKRNWRRISER</sequence>
<proteinExistence type="predicted"/>
<comment type="caution">
    <text evidence="1">The sequence shown here is derived from an EMBL/GenBank/DDBJ whole genome shotgun (WGS) entry which is preliminary data.</text>
</comment>
<reference evidence="1 2" key="1">
    <citation type="journal article" date="2016" name="Nat. Commun.">
        <title>Extremotolerant tardigrade genome and improved radiotolerance of human cultured cells by tardigrade-unique protein.</title>
        <authorList>
            <person name="Hashimoto T."/>
            <person name="Horikawa D.D."/>
            <person name="Saito Y."/>
            <person name="Kuwahara H."/>
            <person name="Kozuka-Hata H."/>
            <person name="Shin-I T."/>
            <person name="Minakuchi Y."/>
            <person name="Ohishi K."/>
            <person name="Motoyama A."/>
            <person name="Aizu T."/>
            <person name="Enomoto A."/>
            <person name="Kondo K."/>
            <person name="Tanaka S."/>
            <person name="Hara Y."/>
            <person name="Koshikawa S."/>
            <person name="Sagara H."/>
            <person name="Miura T."/>
            <person name="Yokobori S."/>
            <person name="Miyagawa K."/>
            <person name="Suzuki Y."/>
            <person name="Kubo T."/>
            <person name="Oyama M."/>
            <person name="Kohara Y."/>
            <person name="Fujiyama A."/>
            <person name="Arakawa K."/>
            <person name="Katayama T."/>
            <person name="Toyoda A."/>
            <person name="Kunieda T."/>
        </authorList>
    </citation>
    <scope>NUCLEOTIDE SEQUENCE [LARGE SCALE GENOMIC DNA]</scope>
    <source>
        <strain evidence="1 2">YOKOZUNA-1</strain>
    </source>
</reference>
<accession>A0A1D1V4K8</accession>
<evidence type="ECO:0000313" key="2">
    <source>
        <dbReference type="Proteomes" id="UP000186922"/>
    </source>
</evidence>
<dbReference type="EMBL" id="BDGG01000002">
    <property type="protein sequence ID" value="GAU93418.1"/>
    <property type="molecule type" value="Genomic_DNA"/>
</dbReference>
<gene>
    <name evidence="1" type="primary">RvY_05364</name>
    <name evidence="1" type="synonym">RvY_05364.2</name>
    <name evidence="1" type="ORF">RvY_05364-2</name>
</gene>
<organism evidence="1 2">
    <name type="scientific">Ramazzottius varieornatus</name>
    <name type="common">Water bear</name>
    <name type="synonym">Tardigrade</name>
    <dbReference type="NCBI Taxonomy" id="947166"/>
    <lineage>
        <taxon>Eukaryota</taxon>
        <taxon>Metazoa</taxon>
        <taxon>Ecdysozoa</taxon>
        <taxon>Tardigrada</taxon>
        <taxon>Eutardigrada</taxon>
        <taxon>Parachela</taxon>
        <taxon>Hypsibioidea</taxon>
        <taxon>Ramazzottiidae</taxon>
        <taxon>Ramazzottius</taxon>
    </lineage>
</organism>
<dbReference type="Proteomes" id="UP000186922">
    <property type="component" value="Unassembled WGS sequence"/>
</dbReference>
<keyword evidence="2" id="KW-1185">Reference proteome</keyword>